<evidence type="ECO:0000313" key="2">
    <source>
        <dbReference type="EMBL" id="PVZ10882.1"/>
    </source>
</evidence>
<dbReference type="InterPro" id="IPR013785">
    <property type="entry name" value="Aldolase_TIM"/>
</dbReference>
<evidence type="ECO:0000313" key="3">
    <source>
        <dbReference type="Proteomes" id="UP000245639"/>
    </source>
</evidence>
<proteinExistence type="predicted"/>
<dbReference type="Pfam" id="PF09370">
    <property type="entry name" value="PEP_hydrolase"/>
    <property type="match status" value="1"/>
</dbReference>
<organism evidence="2 3">
    <name type="scientific">Actinomycetospora cinnamomea</name>
    <dbReference type="NCBI Taxonomy" id="663609"/>
    <lineage>
        <taxon>Bacteria</taxon>
        <taxon>Bacillati</taxon>
        <taxon>Actinomycetota</taxon>
        <taxon>Actinomycetes</taxon>
        <taxon>Pseudonocardiales</taxon>
        <taxon>Pseudonocardiaceae</taxon>
        <taxon>Actinomycetospora</taxon>
    </lineage>
</organism>
<reference evidence="2 3" key="1">
    <citation type="submission" date="2018-04" db="EMBL/GenBank/DDBJ databases">
        <title>Genomic Encyclopedia of Type Strains, Phase IV (KMG-IV): sequencing the most valuable type-strain genomes for metagenomic binning, comparative biology and taxonomic classification.</title>
        <authorList>
            <person name="Goeker M."/>
        </authorList>
    </citation>
    <scope>NUCLEOTIDE SEQUENCE [LARGE SCALE GENOMIC DNA]</scope>
    <source>
        <strain evidence="2 3">DSM 45771</strain>
    </source>
</reference>
<dbReference type="SUPFAM" id="SSF51621">
    <property type="entry name" value="Phosphoenolpyruvate/pyruvate domain"/>
    <property type="match status" value="1"/>
</dbReference>
<dbReference type="EMBL" id="QEKW01000004">
    <property type="protein sequence ID" value="PVZ10882.1"/>
    <property type="molecule type" value="Genomic_DNA"/>
</dbReference>
<sequence>MTPTRTEILERLHAKVDRGEPIVGGGAGTGLSARCEEEGGIDLIVIYNSGRYRMAGRGSLAGLLAYGNANDIVVEMAREVIPVVRHTPVLAGVNGTDPFLIRPRFLRELRELGFAGVQNFPTVGLIDGTFRVNLEETGMGFDREVELVAAAHDADLLTTPYVFSPDDARAMTEAGADVVVCHMGLTTGGSIGAQTAKSLDDCVALVDEWAAAAREVRDDVLVLVHGGPVSSPDDAAYVLSRTRTCHGFYGASSMERLPTEQALTATTRAFVDLRPNRDPEEHR</sequence>
<dbReference type="GO" id="GO:0003824">
    <property type="term" value="F:catalytic activity"/>
    <property type="evidence" value="ECO:0007669"/>
    <property type="project" value="InterPro"/>
</dbReference>
<evidence type="ECO:0000259" key="1">
    <source>
        <dbReference type="Pfam" id="PF09370"/>
    </source>
</evidence>
<dbReference type="Gene3D" id="1.20.5.460">
    <property type="entry name" value="Single helix bin"/>
    <property type="match status" value="1"/>
</dbReference>
<dbReference type="PANTHER" id="PTHR31862">
    <property type="entry name" value="UPF0261 DOMAIN PROTEIN (AFU_ORTHOLOGUE AFUA_1G10120)"/>
    <property type="match status" value="1"/>
</dbReference>
<dbReference type="RefSeq" id="WP_116707918.1">
    <property type="nucleotide sequence ID" value="NZ_QEKW01000004.1"/>
</dbReference>
<gene>
    <name evidence="2" type="ORF">C8D89_10494</name>
</gene>
<feature type="domain" description="TIM-barrel" evidence="1">
    <location>
        <begin position="7"/>
        <end position="272"/>
    </location>
</feature>
<dbReference type="Gene3D" id="3.20.20.70">
    <property type="entry name" value="Aldolase class I"/>
    <property type="match status" value="1"/>
</dbReference>
<dbReference type="InterPro" id="IPR009215">
    <property type="entry name" value="TIM-br_IGPS-like"/>
</dbReference>
<dbReference type="PANTHER" id="PTHR31862:SF1">
    <property type="entry name" value="UPF0261 DOMAIN PROTEIN (AFU_ORTHOLOGUE AFUA_1G10120)"/>
    <property type="match status" value="1"/>
</dbReference>
<dbReference type="AlphaFoldDB" id="A0A2U1FFD5"/>
<name>A0A2U1FFD5_9PSEU</name>
<accession>A0A2U1FFD5</accession>
<dbReference type="InterPro" id="IPR051353">
    <property type="entry name" value="Tobamovirus_resist_UPF0261"/>
</dbReference>
<dbReference type="OrthoDB" id="9805644at2"/>
<keyword evidence="3" id="KW-1185">Reference proteome</keyword>
<dbReference type="InterPro" id="IPR015813">
    <property type="entry name" value="Pyrv/PenolPyrv_kinase-like_dom"/>
</dbReference>
<dbReference type="PIRSF" id="PIRSF034452">
    <property type="entry name" value="TIM-br_sig_trnsd"/>
    <property type="match status" value="1"/>
</dbReference>
<comment type="caution">
    <text evidence="2">The sequence shown here is derived from an EMBL/GenBank/DDBJ whole genome shotgun (WGS) entry which is preliminary data.</text>
</comment>
<dbReference type="Proteomes" id="UP000245639">
    <property type="component" value="Unassembled WGS sequence"/>
</dbReference>
<protein>
    <submittedName>
        <fullName evidence="2">Putative TIM-barrel enzyme</fullName>
    </submittedName>
</protein>